<keyword evidence="1" id="KW-0547">Nucleotide-binding</keyword>
<feature type="domain" description="Helicase ATP-binding" evidence="4">
    <location>
        <begin position="1"/>
        <end position="235"/>
    </location>
</feature>
<dbReference type="PANTHER" id="PTHR11472:SF1">
    <property type="entry name" value="GENERAL TRANSCRIPTION AND DNA REPAIR FACTOR IIH HELICASE SUBUNIT XPD"/>
    <property type="match status" value="1"/>
</dbReference>
<organism evidence="5 6">
    <name type="scientific">Vitis vinifera</name>
    <name type="common">Grape</name>
    <dbReference type="NCBI Taxonomy" id="29760"/>
    <lineage>
        <taxon>Eukaryota</taxon>
        <taxon>Viridiplantae</taxon>
        <taxon>Streptophyta</taxon>
        <taxon>Embryophyta</taxon>
        <taxon>Tracheophyta</taxon>
        <taxon>Spermatophyta</taxon>
        <taxon>Magnoliopsida</taxon>
        <taxon>eudicotyledons</taxon>
        <taxon>Gunneridae</taxon>
        <taxon>Pentapetalae</taxon>
        <taxon>rosids</taxon>
        <taxon>Vitales</taxon>
        <taxon>Vitaceae</taxon>
        <taxon>Viteae</taxon>
        <taxon>Vitis</taxon>
    </lineage>
</organism>
<evidence type="ECO:0000256" key="1">
    <source>
        <dbReference type="ARBA" id="ARBA00022741"/>
    </source>
</evidence>
<dbReference type="Proteomes" id="UP000288805">
    <property type="component" value="Unassembled WGS sequence"/>
</dbReference>
<dbReference type="SMART" id="SM00488">
    <property type="entry name" value="DEXDc2"/>
    <property type="match status" value="1"/>
</dbReference>
<dbReference type="InterPro" id="IPR027417">
    <property type="entry name" value="P-loop_NTPase"/>
</dbReference>
<dbReference type="EMBL" id="QGNW01000006">
    <property type="protein sequence ID" value="RVX20851.1"/>
    <property type="molecule type" value="Genomic_DNA"/>
</dbReference>
<gene>
    <name evidence="5" type="primary">XPD_3</name>
    <name evidence="5" type="ORF">CK203_002650</name>
</gene>
<accession>A0A438KI21</accession>
<dbReference type="Gene3D" id="1.10.275.40">
    <property type="match status" value="1"/>
</dbReference>
<dbReference type="AlphaFoldDB" id="A0A438KI21"/>
<protein>
    <submittedName>
        <fullName evidence="5">DNA repair helicase XPD</fullName>
    </submittedName>
</protein>
<dbReference type="InterPro" id="IPR042493">
    <property type="entry name" value="XPD_DNA_FeS"/>
</dbReference>
<evidence type="ECO:0000313" key="5">
    <source>
        <dbReference type="EMBL" id="RVX20851.1"/>
    </source>
</evidence>
<dbReference type="SUPFAM" id="SSF52540">
    <property type="entry name" value="P-loop containing nucleoside triphosphate hydrolases"/>
    <property type="match status" value="1"/>
</dbReference>
<proteinExistence type="predicted"/>
<evidence type="ECO:0000256" key="2">
    <source>
        <dbReference type="ARBA" id="ARBA00022801"/>
    </source>
</evidence>
<dbReference type="GO" id="GO:0003677">
    <property type="term" value="F:DNA binding"/>
    <property type="evidence" value="ECO:0007669"/>
    <property type="project" value="InterPro"/>
</dbReference>
<dbReference type="PROSITE" id="PS51193">
    <property type="entry name" value="HELICASE_ATP_BIND_2"/>
    <property type="match status" value="1"/>
</dbReference>
<dbReference type="InterPro" id="IPR014013">
    <property type="entry name" value="Helic_SF1/SF2_ATP-bd_DinG/Rad3"/>
</dbReference>
<evidence type="ECO:0000313" key="6">
    <source>
        <dbReference type="Proteomes" id="UP000288805"/>
    </source>
</evidence>
<dbReference type="InterPro" id="IPR002464">
    <property type="entry name" value="DNA/RNA_helicase_DEAH_CS"/>
</dbReference>
<dbReference type="InterPro" id="IPR045028">
    <property type="entry name" value="DinG/Rad3-like"/>
</dbReference>
<dbReference type="Gene3D" id="1.10.30.20">
    <property type="entry name" value="Bacterial XPD DNA helicase, FeS cluster domain"/>
    <property type="match status" value="1"/>
</dbReference>
<dbReference type="PANTHER" id="PTHR11472">
    <property type="entry name" value="DNA REPAIR DEAD HELICASE RAD3/XP-D SUBFAMILY MEMBER"/>
    <property type="match status" value="1"/>
</dbReference>
<name>A0A438KI21_VITVI</name>
<dbReference type="GO" id="GO:0005524">
    <property type="term" value="F:ATP binding"/>
    <property type="evidence" value="ECO:0007669"/>
    <property type="project" value="UniProtKB-KW"/>
</dbReference>
<dbReference type="FunFam" id="1.10.30.20:FF:000001">
    <property type="entry name" value="DNA repair helicase rad15"/>
    <property type="match status" value="1"/>
</dbReference>
<evidence type="ECO:0000256" key="3">
    <source>
        <dbReference type="ARBA" id="ARBA00022840"/>
    </source>
</evidence>
<dbReference type="Pfam" id="PF06733">
    <property type="entry name" value="DEAD_2"/>
    <property type="match status" value="2"/>
</dbReference>
<dbReference type="InterPro" id="IPR006554">
    <property type="entry name" value="Helicase-like_DEXD_c2"/>
</dbReference>
<keyword evidence="5" id="KW-0347">Helicase</keyword>
<keyword evidence="3" id="KW-0067">ATP-binding</keyword>
<keyword evidence="2" id="KW-0378">Hydrolase</keyword>
<evidence type="ECO:0000259" key="4">
    <source>
        <dbReference type="PROSITE" id="PS51193"/>
    </source>
</evidence>
<dbReference type="PROSITE" id="PS00690">
    <property type="entry name" value="DEAH_ATP_HELICASE"/>
    <property type="match status" value="1"/>
</dbReference>
<sequence>MVELKRALDAKGHALLEMPTGTGKTIALLSLITSYALSKPSNPIKLLYCTRTVHEMEKTLAELRLLHQYQLRHLGPAARILALGLSSRKNLCINPAVVSAENRDSVDAGCRKLTASWVRALAVENPNIPTCQFFENYEKAASEAVLPPGVYTLQDLRAFGGIRGGARGWDYIKGDAEESVVVFDEAHNIDNVCIEALSVSVRRQTLEGATRNLSKMAQEINRERVVEVSMGREGCLFLVEVIGSLVVRLWKRIKNGWADWTLEFVVAYGIRVWLDEWNREANGVWIGSNSCLDKQFQNWELESTPYGGMGIKLGITGFGKIIWRVSVGCAMVISLGKCNESKKVSSNFSAGAGMVCAGEQGSYLEGFSHLLGMDCLKEMNR</sequence>
<comment type="caution">
    <text evidence="5">The sequence shown here is derived from an EMBL/GenBank/DDBJ whole genome shotgun (WGS) entry which is preliminary data.</text>
</comment>
<dbReference type="GO" id="GO:0016818">
    <property type="term" value="F:hydrolase activity, acting on acid anhydrides, in phosphorus-containing anhydrides"/>
    <property type="evidence" value="ECO:0007669"/>
    <property type="project" value="InterPro"/>
</dbReference>
<reference evidence="5 6" key="1">
    <citation type="journal article" date="2018" name="PLoS Genet.">
        <title>Population sequencing reveals clonal diversity and ancestral inbreeding in the grapevine cultivar Chardonnay.</title>
        <authorList>
            <person name="Roach M.J."/>
            <person name="Johnson D.L."/>
            <person name="Bohlmann J."/>
            <person name="van Vuuren H.J."/>
            <person name="Jones S.J."/>
            <person name="Pretorius I.S."/>
            <person name="Schmidt S.A."/>
            <person name="Borneman A.R."/>
        </authorList>
    </citation>
    <scope>NUCLEOTIDE SEQUENCE [LARGE SCALE GENOMIC DNA]</scope>
    <source>
        <strain evidence="6">cv. Chardonnay</strain>
        <tissue evidence="5">Leaf</tissue>
    </source>
</reference>
<dbReference type="InterPro" id="IPR010614">
    <property type="entry name" value="RAD3-like_helicase_DEAD"/>
</dbReference>
<dbReference type="GO" id="GO:0003678">
    <property type="term" value="F:DNA helicase activity"/>
    <property type="evidence" value="ECO:0007669"/>
    <property type="project" value="InterPro"/>
</dbReference>
<dbReference type="Gene3D" id="3.40.50.300">
    <property type="entry name" value="P-loop containing nucleotide triphosphate hydrolases"/>
    <property type="match status" value="2"/>
</dbReference>